<dbReference type="GO" id="GO:0016020">
    <property type="term" value="C:membrane"/>
    <property type="evidence" value="ECO:0007669"/>
    <property type="project" value="TreeGrafter"/>
</dbReference>
<dbReference type="PRINTS" id="PR00111">
    <property type="entry name" value="ABHYDROLASE"/>
</dbReference>
<evidence type="ECO:0000259" key="2">
    <source>
        <dbReference type="Pfam" id="PF00561"/>
    </source>
</evidence>
<gene>
    <name evidence="3" type="ORF">METZ01_LOCUS157361</name>
</gene>
<sequence>MPAVDVARTVTGDGPPLYLVHGIGSRRTTWDALLPALSEHFTCVAYDLRGHGDSPVPPVPYSLDELVDDLEALRTRLGHDRIHVMGHSLGGQIGPAYARAHPDRTASVVLLSTAAGRTAEDSARVKGVVAAMREQGVEAVLTALVERWYTDDFIAARPEVIEHRINQVLGTPEDVFLSVFDVYASTEMLSWLPQVRCPCLVLTGEFDGGCNPRLNAVIDDALPDSELVVLAGLKHSILVEGPDRVLPPVLDFLLSRRD</sequence>
<dbReference type="Pfam" id="PF00561">
    <property type="entry name" value="Abhydrolase_1"/>
    <property type="match status" value="1"/>
</dbReference>
<keyword evidence="1" id="KW-0378">Hydrolase</keyword>
<dbReference type="Gene3D" id="3.40.50.1820">
    <property type="entry name" value="alpha/beta hydrolase"/>
    <property type="match status" value="1"/>
</dbReference>
<organism evidence="3">
    <name type="scientific">marine metagenome</name>
    <dbReference type="NCBI Taxonomy" id="408172"/>
    <lineage>
        <taxon>unclassified sequences</taxon>
        <taxon>metagenomes</taxon>
        <taxon>ecological metagenomes</taxon>
    </lineage>
</organism>
<evidence type="ECO:0000256" key="1">
    <source>
        <dbReference type="ARBA" id="ARBA00022801"/>
    </source>
</evidence>
<reference evidence="3" key="1">
    <citation type="submission" date="2018-05" db="EMBL/GenBank/DDBJ databases">
        <authorList>
            <person name="Lanie J.A."/>
            <person name="Ng W.-L."/>
            <person name="Kazmierczak K.M."/>
            <person name="Andrzejewski T.M."/>
            <person name="Davidsen T.M."/>
            <person name="Wayne K.J."/>
            <person name="Tettelin H."/>
            <person name="Glass J.I."/>
            <person name="Rusch D."/>
            <person name="Podicherti R."/>
            <person name="Tsui H.-C.T."/>
            <person name="Winkler M.E."/>
        </authorList>
    </citation>
    <scope>NUCLEOTIDE SEQUENCE</scope>
</reference>
<dbReference type="GO" id="GO:0016787">
    <property type="term" value="F:hydrolase activity"/>
    <property type="evidence" value="ECO:0007669"/>
    <property type="project" value="UniProtKB-KW"/>
</dbReference>
<dbReference type="PANTHER" id="PTHR43798:SF31">
    <property type="entry name" value="AB HYDROLASE SUPERFAMILY PROTEIN YCLE"/>
    <property type="match status" value="1"/>
</dbReference>
<dbReference type="AlphaFoldDB" id="A0A382AU69"/>
<dbReference type="InterPro" id="IPR050266">
    <property type="entry name" value="AB_hydrolase_sf"/>
</dbReference>
<dbReference type="InterPro" id="IPR000073">
    <property type="entry name" value="AB_hydrolase_1"/>
</dbReference>
<accession>A0A382AU69</accession>
<feature type="domain" description="AB hydrolase-1" evidence="2">
    <location>
        <begin position="15"/>
        <end position="242"/>
    </location>
</feature>
<evidence type="ECO:0000313" key="3">
    <source>
        <dbReference type="EMBL" id="SVB04507.1"/>
    </source>
</evidence>
<dbReference type="PANTHER" id="PTHR43798">
    <property type="entry name" value="MONOACYLGLYCEROL LIPASE"/>
    <property type="match status" value="1"/>
</dbReference>
<name>A0A382AU69_9ZZZZ</name>
<proteinExistence type="predicted"/>
<dbReference type="InterPro" id="IPR029058">
    <property type="entry name" value="AB_hydrolase_fold"/>
</dbReference>
<dbReference type="SUPFAM" id="SSF53474">
    <property type="entry name" value="alpha/beta-Hydrolases"/>
    <property type="match status" value="1"/>
</dbReference>
<dbReference type="EMBL" id="UINC01026662">
    <property type="protein sequence ID" value="SVB04507.1"/>
    <property type="molecule type" value="Genomic_DNA"/>
</dbReference>
<protein>
    <recommendedName>
        <fullName evidence="2">AB hydrolase-1 domain-containing protein</fullName>
    </recommendedName>
</protein>